<dbReference type="InterPro" id="IPR011577">
    <property type="entry name" value="Cyt_b561_bac/Ni-Hgenase"/>
</dbReference>
<keyword evidence="10" id="KW-0408">Iron</keyword>
<dbReference type="GO" id="GO:0046872">
    <property type="term" value="F:metal ion binding"/>
    <property type="evidence" value="ECO:0007669"/>
    <property type="project" value="UniProtKB-KW"/>
</dbReference>
<keyword evidence="5" id="KW-0349">Heme</keyword>
<dbReference type="PANTHER" id="PTHR30529:SF1">
    <property type="entry name" value="CYTOCHROME B561 HOMOLOG 2"/>
    <property type="match status" value="1"/>
</dbReference>
<dbReference type="GO" id="GO:0020037">
    <property type="term" value="F:heme binding"/>
    <property type="evidence" value="ECO:0007669"/>
    <property type="project" value="TreeGrafter"/>
</dbReference>
<dbReference type="InterPro" id="IPR016174">
    <property type="entry name" value="Di-haem_cyt_TM"/>
</dbReference>
<dbReference type="Proteomes" id="UP000321638">
    <property type="component" value="Unassembled WGS sequence"/>
</dbReference>
<reference evidence="15 16" key="1">
    <citation type="submission" date="2019-06" db="EMBL/GenBank/DDBJ databases">
        <title>New taxonomy in bacterial strain CC-CFT640, isolated from vineyard.</title>
        <authorList>
            <person name="Lin S.-Y."/>
            <person name="Tsai C.-F."/>
            <person name="Young C.-C."/>
        </authorList>
    </citation>
    <scope>NUCLEOTIDE SEQUENCE [LARGE SCALE GENOMIC DNA]</scope>
    <source>
        <strain evidence="15 16">CC-CFT640</strain>
    </source>
</reference>
<dbReference type="InterPro" id="IPR052168">
    <property type="entry name" value="Cytochrome_b561_oxidase"/>
</dbReference>
<comment type="similarity">
    <text evidence="12">Belongs to the cytochrome b561 family.</text>
</comment>
<keyword evidence="3" id="KW-0813">Transport</keyword>
<keyword evidence="11 13" id="KW-0472">Membrane</keyword>
<comment type="caution">
    <text evidence="15">The sequence shown here is derived from an EMBL/GenBank/DDBJ whole genome shotgun (WGS) entry which is preliminary data.</text>
</comment>
<sequence length="187" mass="20621">MTGTPPPQPATASAYDPTAKALHWLTALLVIGMLGLGLWMVGLPISLQKAKVYSWHKWAGITVLALTLLRIVWRHLRPPPSLPGTLTPLDRRLAPWGHAALYALLLAMPLTGWTMSSAAGIPVVWFGVWQLPDLVGKDEALFKALQTTHHILSRLLIAVVVIHIAAVIRHDVLRRDGVLRRMLPFAR</sequence>
<name>A0A5C8PVE8_9HYPH</name>
<evidence type="ECO:0000313" key="16">
    <source>
        <dbReference type="Proteomes" id="UP000321638"/>
    </source>
</evidence>
<evidence type="ECO:0000256" key="10">
    <source>
        <dbReference type="ARBA" id="ARBA00023004"/>
    </source>
</evidence>
<keyword evidence="8" id="KW-0249">Electron transport</keyword>
<evidence type="ECO:0000256" key="11">
    <source>
        <dbReference type="ARBA" id="ARBA00023136"/>
    </source>
</evidence>
<feature type="transmembrane region" description="Helical" evidence="13">
    <location>
        <begin position="101"/>
        <end position="131"/>
    </location>
</feature>
<dbReference type="OrthoDB" id="1247465at2"/>
<evidence type="ECO:0000256" key="7">
    <source>
        <dbReference type="ARBA" id="ARBA00022723"/>
    </source>
</evidence>
<feature type="transmembrane region" description="Helical" evidence="13">
    <location>
        <begin position="21"/>
        <end position="43"/>
    </location>
</feature>
<proteinExistence type="inferred from homology"/>
<evidence type="ECO:0000259" key="14">
    <source>
        <dbReference type="Pfam" id="PF01292"/>
    </source>
</evidence>
<protein>
    <submittedName>
        <fullName evidence="15">Cytochrome b</fullName>
    </submittedName>
</protein>
<keyword evidence="4" id="KW-1003">Cell membrane</keyword>
<evidence type="ECO:0000256" key="5">
    <source>
        <dbReference type="ARBA" id="ARBA00022617"/>
    </source>
</evidence>
<dbReference type="RefSeq" id="WP_147844899.1">
    <property type="nucleotide sequence ID" value="NZ_VDUZ01000001.1"/>
</dbReference>
<feature type="transmembrane region" description="Helical" evidence="13">
    <location>
        <begin position="151"/>
        <end position="172"/>
    </location>
</feature>
<evidence type="ECO:0000256" key="12">
    <source>
        <dbReference type="ARBA" id="ARBA00037975"/>
    </source>
</evidence>
<keyword evidence="6 13" id="KW-0812">Transmembrane</keyword>
<evidence type="ECO:0000256" key="6">
    <source>
        <dbReference type="ARBA" id="ARBA00022692"/>
    </source>
</evidence>
<feature type="transmembrane region" description="Helical" evidence="13">
    <location>
        <begin position="55"/>
        <end position="73"/>
    </location>
</feature>
<dbReference type="AlphaFoldDB" id="A0A5C8PVE8"/>
<comment type="subcellular location">
    <subcellularLocation>
        <location evidence="2">Cell membrane</location>
        <topology evidence="2">Multi-pass membrane protein</topology>
    </subcellularLocation>
</comment>
<evidence type="ECO:0000256" key="1">
    <source>
        <dbReference type="ARBA" id="ARBA00001970"/>
    </source>
</evidence>
<evidence type="ECO:0000256" key="13">
    <source>
        <dbReference type="SAM" id="Phobius"/>
    </source>
</evidence>
<dbReference type="GO" id="GO:0022904">
    <property type="term" value="P:respiratory electron transport chain"/>
    <property type="evidence" value="ECO:0007669"/>
    <property type="project" value="InterPro"/>
</dbReference>
<evidence type="ECO:0000313" key="15">
    <source>
        <dbReference type="EMBL" id="TXL82197.1"/>
    </source>
</evidence>
<dbReference type="GO" id="GO:0009055">
    <property type="term" value="F:electron transfer activity"/>
    <property type="evidence" value="ECO:0007669"/>
    <property type="project" value="InterPro"/>
</dbReference>
<accession>A0A5C8PVE8</accession>
<evidence type="ECO:0000256" key="4">
    <source>
        <dbReference type="ARBA" id="ARBA00022475"/>
    </source>
</evidence>
<evidence type="ECO:0000256" key="8">
    <source>
        <dbReference type="ARBA" id="ARBA00022982"/>
    </source>
</evidence>
<dbReference type="Gene3D" id="1.20.950.20">
    <property type="entry name" value="Transmembrane di-heme cytochromes, Chain C"/>
    <property type="match status" value="2"/>
</dbReference>
<keyword evidence="9 13" id="KW-1133">Transmembrane helix</keyword>
<feature type="domain" description="Cytochrome b561 bacterial/Ni-hydrogenase" evidence="14">
    <location>
        <begin position="15"/>
        <end position="184"/>
    </location>
</feature>
<keyword evidence="16" id="KW-1185">Reference proteome</keyword>
<evidence type="ECO:0000256" key="9">
    <source>
        <dbReference type="ARBA" id="ARBA00022989"/>
    </source>
</evidence>
<evidence type="ECO:0000256" key="3">
    <source>
        <dbReference type="ARBA" id="ARBA00022448"/>
    </source>
</evidence>
<gene>
    <name evidence="15" type="ORF">FHP25_00395</name>
</gene>
<dbReference type="GO" id="GO:0005886">
    <property type="term" value="C:plasma membrane"/>
    <property type="evidence" value="ECO:0007669"/>
    <property type="project" value="UniProtKB-SubCell"/>
</dbReference>
<dbReference type="Pfam" id="PF01292">
    <property type="entry name" value="Ni_hydr_CYTB"/>
    <property type="match status" value="1"/>
</dbReference>
<dbReference type="SUPFAM" id="SSF81342">
    <property type="entry name" value="Transmembrane di-heme cytochromes"/>
    <property type="match status" value="1"/>
</dbReference>
<evidence type="ECO:0000256" key="2">
    <source>
        <dbReference type="ARBA" id="ARBA00004651"/>
    </source>
</evidence>
<dbReference type="PANTHER" id="PTHR30529">
    <property type="entry name" value="CYTOCHROME B561"/>
    <property type="match status" value="1"/>
</dbReference>
<comment type="cofactor">
    <cofactor evidence="1">
        <name>heme b</name>
        <dbReference type="ChEBI" id="CHEBI:60344"/>
    </cofactor>
</comment>
<dbReference type="EMBL" id="VDUZ01000001">
    <property type="protein sequence ID" value="TXL82197.1"/>
    <property type="molecule type" value="Genomic_DNA"/>
</dbReference>
<keyword evidence="7" id="KW-0479">Metal-binding</keyword>
<organism evidence="15 16">
    <name type="scientific">Vineibacter terrae</name>
    <dbReference type="NCBI Taxonomy" id="2586908"/>
    <lineage>
        <taxon>Bacteria</taxon>
        <taxon>Pseudomonadati</taxon>
        <taxon>Pseudomonadota</taxon>
        <taxon>Alphaproteobacteria</taxon>
        <taxon>Hyphomicrobiales</taxon>
        <taxon>Vineibacter</taxon>
    </lineage>
</organism>